<protein>
    <submittedName>
        <fullName evidence="1">Uncharacterized protein</fullName>
    </submittedName>
</protein>
<evidence type="ECO:0000313" key="1">
    <source>
        <dbReference type="EMBL" id="KAI3721557.1"/>
    </source>
</evidence>
<reference evidence="1 2" key="2">
    <citation type="journal article" date="2022" name="Mol. Ecol. Resour.">
        <title>The genomes of chicory, endive, great burdock and yacon provide insights into Asteraceae paleo-polyploidization history and plant inulin production.</title>
        <authorList>
            <person name="Fan W."/>
            <person name="Wang S."/>
            <person name="Wang H."/>
            <person name="Wang A."/>
            <person name="Jiang F."/>
            <person name="Liu H."/>
            <person name="Zhao H."/>
            <person name="Xu D."/>
            <person name="Zhang Y."/>
        </authorList>
    </citation>
    <scope>NUCLEOTIDE SEQUENCE [LARGE SCALE GENOMIC DNA]</scope>
    <source>
        <strain evidence="2">cv. Punajuju</strain>
        <tissue evidence="1">Leaves</tissue>
    </source>
</reference>
<gene>
    <name evidence="1" type="ORF">L2E82_32573</name>
</gene>
<reference evidence="2" key="1">
    <citation type="journal article" date="2022" name="Mol. Ecol. Resour.">
        <title>The genomes of chicory, endive, great burdock and yacon provide insights into Asteraceae palaeo-polyploidization history and plant inulin production.</title>
        <authorList>
            <person name="Fan W."/>
            <person name="Wang S."/>
            <person name="Wang H."/>
            <person name="Wang A."/>
            <person name="Jiang F."/>
            <person name="Liu H."/>
            <person name="Zhao H."/>
            <person name="Xu D."/>
            <person name="Zhang Y."/>
        </authorList>
    </citation>
    <scope>NUCLEOTIDE SEQUENCE [LARGE SCALE GENOMIC DNA]</scope>
    <source>
        <strain evidence="2">cv. Punajuju</strain>
    </source>
</reference>
<dbReference type="Proteomes" id="UP001055811">
    <property type="component" value="Linkage Group LG06"/>
</dbReference>
<dbReference type="EMBL" id="CM042014">
    <property type="protein sequence ID" value="KAI3721557.1"/>
    <property type="molecule type" value="Genomic_DNA"/>
</dbReference>
<proteinExistence type="predicted"/>
<evidence type="ECO:0000313" key="2">
    <source>
        <dbReference type="Proteomes" id="UP001055811"/>
    </source>
</evidence>
<keyword evidence="2" id="KW-1185">Reference proteome</keyword>
<organism evidence="1 2">
    <name type="scientific">Cichorium intybus</name>
    <name type="common">Chicory</name>
    <dbReference type="NCBI Taxonomy" id="13427"/>
    <lineage>
        <taxon>Eukaryota</taxon>
        <taxon>Viridiplantae</taxon>
        <taxon>Streptophyta</taxon>
        <taxon>Embryophyta</taxon>
        <taxon>Tracheophyta</taxon>
        <taxon>Spermatophyta</taxon>
        <taxon>Magnoliopsida</taxon>
        <taxon>eudicotyledons</taxon>
        <taxon>Gunneridae</taxon>
        <taxon>Pentapetalae</taxon>
        <taxon>asterids</taxon>
        <taxon>campanulids</taxon>
        <taxon>Asterales</taxon>
        <taxon>Asteraceae</taxon>
        <taxon>Cichorioideae</taxon>
        <taxon>Cichorieae</taxon>
        <taxon>Cichoriinae</taxon>
        <taxon>Cichorium</taxon>
    </lineage>
</organism>
<sequence>MREPDSNRSIVQLLASKRRRVYQTNGVDKTDLRISIVTSLPSSPASDLLHPRFSRPKFPPKLYEFLSPTVYSD</sequence>
<name>A0ACB9BHK1_CICIN</name>
<comment type="caution">
    <text evidence="1">The sequence shown here is derived from an EMBL/GenBank/DDBJ whole genome shotgun (WGS) entry which is preliminary data.</text>
</comment>
<accession>A0ACB9BHK1</accession>